<dbReference type="InterPro" id="IPR050904">
    <property type="entry name" value="Adhesion/Biosynth-related"/>
</dbReference>
<accession>A0A418NS28</accession>
<evidence type="ECO:0000313" key="4">
    <source>
        <dbReference type="Proteomes" id="UP000286576"/>
    </source>
</evidence>
<dbReference type="SMART" id="SM00554">
    <property type="entry name" value="FAS1"/>
    <property type="match status" value="1"/>
</dbReference>
<gene>
    <name evidence="3" type="ORF">D2V07_10385</name>
</gene>
<feature type="chain" id="PRO_5019102152" evidence="1">
    <location>
        <begin position="21"/>
        <end position="192"/>
    </location>
</feature>
<reference evidence="3 4" key="1">
    <citation type="submission" date="2018-08" db="EMBL/GenBank/DDBJ databases">
        <title>Erythrobacter zhengii sp.nov., a bacterium isolated from deep-sea sediment.</title>
        <authorList>
            <person name="Fang C."/>
            <person name="Wu Y.-H."/>
            <person name="Sun C."/>
            <person name="Wang H."/>
            <person name="Cheng H."/>
            <person name="Meng F.-X."/>
            <person name="Wang C.-S."/>
            <person name="Xu X.-W."/>
        </authorList>
    </citation>
    <scope>NUCLEOTIDE SEQUENCE [LARGE SCALE GENOMIC DNA]</scope>
    <source>
        <strain evidence="3 4">V18</strain>
    </source>
</reference>
<keyword evidence="4" id="KW-1185">Reference proteome</keyword>
<dbReference type="PROSITE" id="PS51257">
    <property type="entry name" value="PROKAR_LIPOPROTEIN"/>
    <property type="match status" value="1"/>
</dbReference>
<dbReference type="InterPro" id="IPR036378">
    <property type="entry name" value="FAS1_dom_sf"/>
</dbReference>
<feature type="domain" description="FAS1" evidence="2">
    <location>
        <begin position="46"/>
        <end position="190"/>
    </location>
</feature>
<comment type="caution">
    <text evidence="3">The sequence shown here is derived from an EMBL/GenBank/DDBJ whole genome shotgun (WGS) entry which is preliminary data.</text>
</comment>
<evidence type="ECO:0000256" key="1">
    <source>
        <dbReference type="SAM" id="SignalP"/>
    </source>
</evidence>
<keyword evidence="1" id="KW-0732">Signal</keyword>
<dbReference type="AlphaFoldDB" id="A0A418NS28"/>
<evidence type="ECO:0000259" key="2">
    <source>
        <dbReference type="PROSITE" id="PS50213"/>
    </source>
</evidence>
<dbReference type="Gene3D" id="2.30.180.10">
    <property type="entry name" value="FAS1 domain"/>
    <property type="match status" value="1"/>
</dbReference>
<dbReference type="PROSITE" id="PS50213">
    <property type="entry name" value="FAS1"/>
    <property type="match status" value="1"/>
</dbReference>
<sequence>MKTLHILTASAAALALVACAEPAEDTTMEDDTMMADEMANAEADMPGTIVEVAQGNPDFSTLVSAVTAADLGETLSGDGPFTVFAPTNAAFDALPAGTLETLTTEDTEQLGNILTYHVVPSEVMVSDLTAAIESAGEGGYTIETVNGGTLTATVEGGNVILTDAQGNTATVTATDVDASNGVIHVIDTVLMP</sequence>
<dbReference type="InterPro" id="IPR000782">
    <property type="entry name" value="FAS1_domain"/>
</dbReference>
<dbReference type="EMBL" id="QXFL01000004">
    <property type="protein sequence ID" value="RIV85735.1"/>
    <property type="molecule type" value="Genomic_DNA"/>
</dbReference>
<evidence type="ECO:0000313" key="3">
    <source>
        <dbReference type="EMBL" id="RIV85735.1"/>
    </source>
</evidence>
<dbReference type="SUPFAM" id="SSF82153">
    <property type="entry name" value="FAS1 domain"/>
    <property type="match status" value="1"/>
</dbReference>
<dbReference type="Proteomes" id="UP000286576">
    <property type="component" value="Unassembled WGS sequence"/>
</dbReference>
<feature type="signal peptide" evidence="1">
    <location>
        <begin position="1"/>
        <end position="20"/>
    </location>
</feature>
<dbReference type="PANTHER" id="PTHR10900">
    <property type="entry name" value="PERIOSTIN-RELATED"/>
    <property type="match status" value="1"/>
</dbReference>
<dbReference type="PANTHER" id="PTHR10900:SF77">
    <property type="entry name" value="FI19380P1"/>
    <property type="match status" value="1"/>
</dbReference>
<dbReference type="RefSeq" id="WP_119586927.1">
    <property type="nucleotide sequence ID" value="NZ_CAWODQ010000024.1"/>
</dbReference>
<dbReference type="OrthoDB" id="9800666at2"/>
<name>A0A418NS28_9SPHN</name>
<organism evidence="3 4">
    <name type="scientific">Aurantiacibacter zhengii</name>
    <dbReference type="NCBI Taxonomy" id="2307003"/>
    <lineage>
        <taxon>Bacteria</taxon>
        <taxon>Pseudomonadati</taxon>
        <taxon>Pseudomonadota</taxon>
        <taxon>Alphaproteobacteria</taxon>
        <taxon>Sphingomonadales</taxon>
        <taxon>Erythrobacteraceae</taxon>
        <taxon>Aurantiacibacter</taxon>
    </lineage>
</organism>
<dbReference type="FunFam" id="2.30.180.10:FF:000032">
    <property type="entry name" value="Fasciclin domain-containing protein, putative"/>
    <property type="match status" value="1"/>
</dbReference>
<proteinExistence type="predicted"/>
<protein>
    <submittedName>
        <fullName evidence="3">Fasciclin domain-containing protein</fullName>
    </submittedName>
</protein>
<dbReference type="GO" id="GO:0005615">
    <property type="term" value="C:extracellular space"/>
    <property type="evidence" value="ECO:0007669"/>
    <property type="project" value="TreeGrafter"/>
</dbReference>
<dbReference type="Pfam" id="PF02469">
    <property type="entry name" value="Fasciclin"/>
    <property type="match status" value="1"/>
</dbReference>